<name>A0A1G9S2R6_9FIRM</name>
<dbReference type="AlphaFoldDB" id="A0A1G9S2R6"/>
<dbReference type="EMBL" id="FNHQ01000004">
    <property type="protein sequence ID" value="SDM29570.1"/>
    <property type="molecule type" value="Genomic_DNA"/>
</dbReference>
<reference evidence="1 2" key="1">
    <citation type="submission" date="2016-10" db="EMBL/GenBank/DDBJ databases">
        <authorList>
            <person name="de Groot N.N."/>
        </authorList>
    </citation>
    <scope>NUCLEOTIDE SEQUENCE [LARGE SCALE GENOMIC DNA]</scope>
    <source>
        <strain evidence="1 2">DSM 16981</strain>
    </source>
</reference>
<dbReference type="Proteomes" id="UP000199309">
    <property type="component" value="Unassembled WGS sequence"/>
</dbReference>
<gene>
    <name evidence="1" type="ORF">SAMN05660299_00607</name>
</gene>
<protein>
    <submittedName>
        <fullName evidence="1">Uncharacterized protein</fullName>
    </submittedName>
</protein>
<dbReference type="STRING" id="349095.SAMN05660299_00607"/>
<organism evidence="1 2">
    <name type="scientific">Megasphaera paucivorans</name>
    <dbReference type="NCBI Taxonomy" id="349095"/>
    <lineage>
        <taxon>Bacteria</taxon>
        <taxon>Bacillati</taxon>
        <taxon>Bacillota</taxon>
        <taxon>Negativicutes</taxon>
        <taxon>Veillonellales</taxon>
        <taxon>Veillonellaceae</taxon>
        <taxon>Megasphaera</taxon>
    </lineage>
</organism>
<evidence type="ECO:0000313" key="2">
    <source>
        <dbReference type="Proteomes" id="UP000199309"/>
    </source>
</evidence>
<sequence>METGGNAVKVYVDGEERQLRVIDRSTGLDYAKQVVCAQEVLTSDEFGYFCLTEEEYADWLKVLTKLQASEDMRFAMQDDVDEQELRDYLYEETMYLGTAKELAQMEYICLCEVQKAITQKNTAWLQENKFPKTIQKVK</sequence>
<keyword evidence="2" id="KW-1185">Reference proteome</keyword>
<accession>A0A1G9S2R6</accession>
<proteinExistence type="predicted"/>
<evidence type="ECO:0000313" key="1">
    <source>
        <dbReference type="EMBL" id="SDM29570.1"/>
    </source>
</evidence>